<keyword evidence="1" id="KW-0472">Membrane</keyword>
<accession>A0ABT5K247</accession>
<feature type="transmembrane region" description="Helical" evidence="1">
    <location>
        <begin position="133"/>
        <end position="156"/>
    </location>
</feature>
<sequence>MDLEQWLKLATWLAPAALGCASLWLSTRQFPWGARTAYREEYKFAKSFFEDLEQHPKMHAFAQQKGYQAIVGSQDLSASLIKHLMSLLDPGLALQDYVLSKSYLKHTPGRSNRQLSFASAAFSTRKRCQAIGVAYFVGFLVFYTSAFLPLFLWTWAKISSPLAISLTVFTLPVGLFCAFFFAREFRRLRGAMGLIKRQNDEADSNELADDERD</sequence>
<proteinExistence type="predicted"/>
<evidence type="ECO:0000313" key="2">
    <source>
        <dbReference type="EMBL" id="MDC8759048.1"/>
    </source>
</evidence>
<evidence type="ECO:0000256" key="1">
    <source>
        <dbReference type="SAM" id="Phobius"/>
    </source>
</evidence>
<protein>
    <submittedName>
        <fullName evidence="2">Uncharacterized protein</fullName>
    </submittedName>
</protein>
<evidence type="ECO:0000313" key="3">
    <source>
        <dbReference type="Proteomes" id="UP001221208"/>
    </source>
</evidence>
<feature type="transmembrane region" description="Helical" evidence="1">
    <location>
        <begin position="162"/>
        <end position="182"/>
    </location>
</feature>
<keyword evidence="3" id="KW-1185">Reference proteome</keyword>
<feature type="transmembrane region" description="Helical" evidence="1">
    <location>
        <begin position="6"/>
        <end position="25"/>
    </location>
</feature>
<dbReference type="EMBL" id="JAQQXR010000006">
    <property type="protein sequence ID" value="MDC8759048.1"/>
    <property type="molecule type" value="Genomic_DNA"/>
</dbReference>
<keyword evidence="1" id="KW-0812">Transmembrane</keyword>
<dbReference type="RefSeq" id="WP_273672013.1">
    <property type="nucleotide sequence ID" value="NZ_JAQQXR010000006.1"/>
</dbReference>
<dbReference type="Proteomes" id="UP001221208">
    <property type="component" value="Unassembled WGS sequence"/>
</dbReference>
<reference evidence="2 3" key="1">
    <citation type="submission" date="2022-10" db="EMBL/GenBank/DDBJ databases">
        <title>Janthinobacterium sp. hw3 Genome sequencing.</title>
        <authorList>
            <person name="Park S."/>
        </authorList>
    </citation>
    <scope>NUCLEOTIDE SEQUENCE [LARGE SCALE GENOMIC DNA]</scope>
    <source>
        <strain evidence="3">hw3</strain>
    </source>
</reference>
<organism evidence="2 3">
    <name type="scientific">Janthinobacterium fluminis</name>
    <dbReference type="NCBI Taxonomy" id="2987524"/>
    <lineage>
        <taxon>Bacteria</taxon>
        <taxon>Pseudomonadati</taxon>
        <taxon>Pseudomonadota</taxon>
        <taxon>Betaproteobacteria</taxon>
        <taxon>Burkholderiales</taxon>
        <taxon>Oxalobacteraceae</taxon>
        <taxon>Janthinobacterium</taxon>
    </lineage>
</organism>
<name>A0ABT5K247_9BURK</name>
<gene>
    <name evidence="2" type="ORF">OIK44_15820</name>
</gene>
<keyword evidence="1" id="KW-1133">Transmembrane helix</keyword>
<comment type="caution">
    <text evidence="2">The sequence shown here is derived from an EMBL/GenBank/DDBJ whole genome shotgun (WGS) entry which is preliminary data.</text>
</comment>